<dbReference type="FunFam" id="3.90.226.10:FF:000019">
    <property type="entry name" value="Enoyl-CoA hydratase, mitochondrial"/>
    <property type="match status" value="1"/>
</dbReference>
<dbReference type="InterPro" id="IPR018376">
    <property type="entry name" value="Enoyl-CoA_hyd/isom_CS"/>
</dbReference>
<dbReference type="SUPFAM" id="SSF52096">
    <property type="entry name" value="ClpP/crotonase"/>
    <property type="match status" value="1"/>
</dbReference>
<evidence type="ECO:0000256" key="9">
    <source>
        <dbReference type="ARBA" id="ARBA00068643"/>
    </source>
</evidence>
<evidence type="ECO:0000256" key="5">
    <source>
        <dbReference type="ARBA" id="ARBA00023098"/>
    </source>
</evidence>
<comment type="similarity">
    <text evidence="2 10">Belongs to the enoyl-CoA hydratase/isomerase family.</text>
</comment>
<evidence type="ECO:0000256" key="4">
    <source>
        <dbReference type="ARBA" id="ARBA00022832"/>
    </source>
</evidence>
<proteinExistence type="inferred from homology"/>
<evidence type="ECO:0000256" key="1">
    <source>
        <dbReference type="ARBA" id="ARBA00002994"/>
    </source>
</evidence>
<comment type="catalytic activity">
    <reaction evidence="8">
        <text>a 4-saturated-(3S)-3-hydroxyacyl-CoA = a (3E)-enoyl-CoA + H2O</text>
        <dbReference type="Rhea" id="RHEA:20724"/>
        <dbReference type="ChEBI" id="CHEBI:15377"/>
        <dbReference type="ChEBI" id="CHEBI:58521"/>
        <dbReference type="ChEBI" id="CHEBI:137480"/>
        <dbReference type="EC" id="4.2.1.17"/>
    </reaction>
</comment>
<dbReference type="CDD" id="cd06558">
    <property type="entry name" value="crotonase-like"/>
    <property type="match status" value="1"/>
</dbReference>
<evidence type="ECO:0000256" key="10">
    <source>
        <dbReference type="RuleBase" id="RU003707"/>
    </source>
</evidence>
<name>A0A7K1FU30_9ACTN</name>
<dbReference type="EC" id="4.2.1.17" evidence="3"/>
<dbReference type="Gene3D" id="3.90.226.10">
    <property type="entry name" value="2-enoyl-CoA Hydratase, Chain A, domain 1"/>
    <property type="match status" value="1"/>
</dbReference>
<dbReference type="Pfam" id="PF00378">
    <property type="entry name" value="ECH_1"/>
    <property type="match status" value="1"/>
</dbReference>
<dbReference type="PROSITE" id="PS00166">
    <property type="entry name" value="ENOYL_COA_HYDRATASE"/>
    <property type="match status" value="1"/>
</dbReference>
<dbReference type="RefSeq" id="WP_154770352.1">
    <property type="nucleotide sequence ID" value="NZ_WLYK01000009.1"/>
</dbReference>
<dbReference type="PANTHER" id="PTHR11941:SF54">
    <property type="entry name" value="ENOYL-COA HYDRATASE, MITOCHONDRIAL"/>
    <property type="match status" value="1"/>
</dbReference>
<dbReference type="Gene3D" id="1.10.12.10">
    <property type="entry name" value="Lyase 2-enoyl-coa Hydratase, Chain A, domain 2"/>
    <property type="match status" value="1"/>
</dbReference>
<protein>
    <recommendedName>
        <fullName evidence="9">Probable enoyl-CoA hydratase echA8</fullName>
        <ecNumber evidence="3">4.2.1.17</ecNumber>
    </recommendedName>
</protein>
<dbReference type="NCBIfam" id="NF004517">
    <property type="entry name" value="PRK05862.1"/>
    <property type="match status" value="1"/>
</dbReference>
<organism evidence="11 12">
    <name type="scientific">Nakamurella alba</name>
    <dbReference type="NCBI Taxonomy" id="2665158"/>
    <lineage>
        <taxon>Bacteria</taxon>
        <taxon>Bacillati</taxon>
        <taxon>Actinomycetota</taxon>
        <taxon>Actinomycetes</taxon>
        <taxon>Nakamurellales</taxon>
        <taxon>Nakamurellaceae</taxon>
        <taxon>Nakamurella</taxon>
    </lineage>
</organism>
<dbReference type="InterPro" id="IPR014748">
    <property type="entry name" value="Enoyl-CoA_hydra_C"/>
</dbReference>
<dbReference type="Proteomes" id="UP000460221">
    <property type="component" value="Unassembled WGS sequence"/>
</dbReference>
<dbReference type="PANTHER" id="PTHR11941">
    <property type="entry name" value="ENOYL-COA HYDRATASE-RELATED"/>
    <property type="match status" value="1"/>
</dbReference>
<evidence type="ECO:0000313" key="12">
    <source>
        <dbReference type="Proteomes" id="UP000460221"/>
    </source>
</evidence>
<evidence type="ECO:0000256" key="2">
    <source>
        <dbReference type="ARBA" id="ARBA00005254"/>
    </source>
</evidence>
<dbReference type="EMBL" id="WLYK01000009">
    <property type="protein sequence ID" value="MTD16344.1"/>
    <property type="molecule type" value="Genomic_DNA"/>
</dbReference>
<dbReference type="InterPro" id="IPR029045">
    <property type="entry name" value="ClpP/crotonase-like_dom_sf"/>
</dbReference>
<keyword evidence="12" id="KW-1185">Reference proteome</keyword>
<dbReference type="FunFam" id="1.10.12.10:FF:000001">
    <property type="entry name" value="Probable enoyl-CoA hydratase, mitochondrial"/>
    <property type="match status" value="1"/>
</dbReference>
<reference evidence="11 12" key="1">
    <citation type="submission" date="2019-11" db="EMBL/GenBank/DDBJ databases">
        <authorList>
            <person name="Jiang L.-Q."/>
        </authorList>
    </citation>
    <scope>NUCLEOTIDE SEQUENCE [LARGE SCALE GENOMIC DNA]</scope>
    <source>
        <strain evidence="11 12">YIM 132087</strain>
    </source>
</reference>
<dbReference type="InterPro" id="IPR001753">
    <property type="entry name" value="Enoyl-CoA_hydra/iso"/>
</dbReference>
<dbReference type="GO" id="GO:0004300">
    <property type="term" value="F:enoyl-CoA hydratase activity"/>
    <property type="evidence" value="ECO:0007669"/>
    <property type="project" value="UniProtKB-EC"/>
</dbReference>
<evidence type="ECO:0000256" key="7">
    <source>
        <dbReference type="ARBA" id="ARBA00023709"/>
    </source>
</evidence>
<gene>
    <name evidence="11" type="ORF">GIS00_20595</name>
</gene>
<dbReference type="AlphaFoldDB" id="A0A7K1FU30"/>
<evidence type="ECO:0000256" key="3">
    <source>
        <dbReference type="ARBA" id="ARBA00012076"/>
    </source>
</evidence>
<dbReference type="GO" id="GO:0006635">
    <property type="term" value="P:fatty acid beta-oxidation"/>
    <property type="evidence" value="ECO:0007669"/>
    <property type="project" value="TreeGrafter"/>
</dbReference>
<keyword evidence="6 11" id="KW-0456">Lyase</keyword>
<keyword evidence="4" id="KW-0276">Fatty acid metabolism</keyword>
<comment type="caution">
    <text evidence="11">The sequence shown here is derived from an EMBL/GenBank/DDBJ whole genome shotgun (WGS) entry which is preliminary data.</text>
</comment>
<comment type="function">
    <text evidence="1">Could possibly oxidize fatty acids using specific components.</text>
</comment>
<keyword evidence="5" id="KW-0443">Lipid metabolism</keyword>
<sequence>MSEYETILVDRPESAPRVGLITLHRPKALNALNRQLMLEVVEAATAFDRDPEIGAIVITGSERAFAAGADIKEMQPQGFPQVYVDDLFRDWDRLADLRTPLIAAVAGHALGGGCELAMLCDILLAADTASFGQPEIRLGVIPGIGGSQRLTRAVGKAKAMEMCLTGRTMKAEEAERSGLVSRIIPAAELLDEALKVAATIAGFSAPIVAMAKEAVNRSYESTLAEGIRFERRLFHSTFATADQKEGMGAFVEKRTPAFGHH</sequence>
<comment type="catalytic activity">
    <reaction evidence="7">
        <text>a (3S)-3-hydroxyacyl-CoA = a (2E)-enoyl-CoA + H2O</text>
        <dbReference type="Rhea" id="RHEA:16105"/>
        <dbReference type="ChEBI" id="CHEBI:15377"/>
        <dbReference type="ChEBI" id="CHEBI:57318"/>
        <dbReference type="ChEBI" id="CHEBI:58856"/>
        <dbReference type="EC" id="4.2.1.17"/>
    </reaction>
</comment>
<evidence type="ECO:0000256" key="6">
    <source>
        <dbReference type="ARBA" id="ARBA00023239"/>
    </source>
</evidence>
<evidence type="ECO:0000256" key="8">
    <source>
        <dbReference type="ARBA" id="ARBA00023717"/>
    </source>
</evidence>
<evidence type="ECO:0000313" key="11">
    <source>
        <dbReference type="EMBL" id="MTD16344.1"/>
    </source>
</evidence>
<accession>A0A7K1FU30</accession>